<dbReference type="Pfam" id="PF00072">
    <property type="entry name" value="Response_reg"/>
    <property type="match status" value="1"/>
</dbReference>
<evidence type="ECO:0000256" key="3">
    <source>
        <dbReference type="ARBA" id="ARBA00022553"/>
    </source>
</evidence>
<feature type="domain" description="Response regulatory" evidence="10">
    <location>
        <begin position="1055"/>
        <end position="1169"/>
    </location>
</feature>
<feature type="transmembrane region" description="Helical" evidence="8">
    <location>
        <begin position="760"/>
        <end position="780"/>
    </location>
</feature>
<dbReference type="InterPro" id="IPR015943">
    <property type="entry name" value="WD40/YVTN_repeat-like_dom_sf"/>
</dbReference>
<dbReference type="CDD" id="cd16922">
    <property type="entry name" value="HATPase_EvgS-ArcB-TorS-like"/>
    <property type="match status" value="1"/>
</dbReference>
<dbReference type="Pfam" id="PF02518">
    <property type="entry name" value="HATPase_c"/>
    <property type="match status" value="1"/>
</dbReference>
<dbReference type="PANTHER" id="PTHR43047:SF72">
    <property type="entry name" value="OSMOSENSING HISTIDINE PROTEIN KINASE SLN1"/>
    <property type="match status" value="1"/>
</dbReference>
<name>A0A0R0AMX2_9GAMM</name>
<sequence>MAWAGLGMAVAAHAAVPEQPRFGLVEGGDGLPSTEIAGIAQDREGYLWLATGDGLARYDGAGFKVWRHDPRDAASLPGNSVQALYIDAQDRIWVSAEGRGVSMLDAARQRFRHYRTGSHPQLRDEEVFALSGRRDEVWFGTQAGQLYRIDAAGALARVDTAGLLPPDAHVMAMASTPSGELWVGTTGGLLHYDGAQLRREAMPIEDGLFALAWIDGRLWASSAAGIAWRDADGEWHLPPWSRRFGTEAGNIAWAIAAAGDGEYWLGSERGLWRTHGDADPVPMLGEQVPLSRRRNVMTLLRGQDGGLWVPLHGRGLAYLRADWKRTAVLPLPVELGDGVYCPLVQAADGGLWQVEPEGRLSRLDTRSGERQALPRAWPALRAMPVTAGVQDHRGRLWLGNYLTGLARIDLANGQYWTWQDPADATPQYGAPGWMVEDAHGDIWLSVLNTVQRRAGDSGRVLAAFEFGRDAQLPGAQIGQLGNGPDGAVWLSGSRGLHAWDAARQRFVPVPGLPAQDVEAFALAPDRSLWTYRLGELVQWRQDGARWRQARRMAAAEGVPATEAMDLRVDALGRIWLATRRGLWRIDPAAATVGMSAARAFGLRDGLSSREFIRGCLRMDRDGVLAGATVDGNLLLVDTRMPDPAPVTPPLRIEEISVMRDGQRTALPVQGTLTLRATDRQLRVAARLLSFGDGQGIRYRWRMQGLDEAWSDLDSQALREFALLPPGQYTLQIQGVDAQGNASNVHHLRLAMPPPWWRSHLGLLLFGLLALLVVWAIAALYRQRLRTRHAWQLAQHKREVAEQASLAKSHFLATLGHEVRTPMTGVLGMTELLLQTPLDARQHGYASAIDTAGRHLLRLVNDALDLARIEAGKLSLERRNFPLHALLEQAMALARPLAGRKGLAFACEIDPALPPALRGDPSRVRQILLNLLSNAIKFTERGTVTLRAMPATPGRGVVFEIRDTGPGLSTEQQAGLFRRFEQGGAHGRTRQGGSGLGLAICRELATAMGGHVGVESAPGQGACFRVELPLPWAAQADVDLDAAAPAPPVASLPPLRLLLVEDDDTVADVVRGLLHARGHRVTRVAHGLAALAELQLQAFDVGLFDLDLPGIDGLALVRQLRTMGVVLPVIALTARSDPEAEPQARAAGCAGFLRKPVTGQALAGALAALDLQAGAPATA</sequence>
<dbReference type="InterPro" id="IPR011110">
    <property type="entry name" value="Reg_prop"/>
</dbReference>
<dbReference type="Gene3D" id="2.60.40.10">
    <property type="entry name" value="Immunoglobulins"/>
    <property type="match status" value="1"/>
</dbReference>
<dbReference type="Gene3D" id="1.10.287.130">
    <property type="match status" value="1"/>
</dbReference>
<comment type="caution">
    <text evidence="11">The sequence shown here is derived from an EMBL/GenBank/DDBJ whole genome shotgun (WGS) entry which is preliminary data.</text>
</comment>
<dbReference type="Pfam" id="PF00512">
    <property type="entry name" value="HisKA"/>
    <property type="match status" value="1"/>
</dbReference>
<dbReference type="InterPro" id="IPR004358">
    <property type="entry name" value="Sig_transdc_His_kin-like_C"/>
</dbReference>
<keyword evidence="12" id="KW-1185">Reference proteome</keyword>
<dbReference type="Proteomes" id="UP000051802">
    <property type="component" value="Unassembled WGS sequence"/>
</dbReference>
<dbReference type="SMART" id="SM00388">
    <property type="entry name" value="HisKA"/>
    <property type="match status" value="1"/>
</dbReference>
<evidence type="ECO:0000256" key="7">
    <source>
        <dbReference type="PROSITE-ProRule" id="PRU00169"/>
    </source>
</evidence>
<keyword evidence="8" id="KW-0472">Membrane</keyword>
<feature type="domain" description="Histidine kinase" evidence="9">
    <location>
        <begin position="813"/>
        <end position="1031"/>
    </location>
</feature>
<evidence type="ECO:0000256" key="2">
    <source>
        <dbReference type="ARBA" id="ARBA00012438"/>
    </source>
</evidence>
<dbReference type="PROSITE" id="PS50110">
    <property type="entry name" value="RESPONSE_REGULATORY"/>
    <property type="match status" value="1"/>
</dbReference>
<dbReference type="Gene3D" id="3.40.50.2300">
    <property type="match status" value="1"/>
</dbReference>
<feature type="modified residue" description="4-aspartylphosphate" evidence="7">
    <location>
        <position position="1104"/>
    </location>
</feature>
<dbReference type="EC" id="2.7.13.3" evidence="2"/>
<dbReference type="CDD" id="cd17546">
    <property type="entry name" value="REC_hyHK_CKI1_RcsC-like"/>
    <property type="match status" value="1"/>
</dbReference>
<dbReference type="PRINTS" id="PR00344">
    <property type="entry name" value="BCTRLSENSOR"/>
</dbReference>
<organism evidence="11 12">
    <name type="scientific">Stenotrophomonas panacihumi</name>
    <dbReference type="NCBI Taxonomy" id="676599"/>
    <lineage>
        <taxon>Bacteria</taxon>
        <taxon>Pseudomonadati</taxon>
        <taxon>Pseudomonadota</taxon>
        <taxon>Gammaproteobacteria</taxon>
        <taxon>Lysobacterales</taxon>
        <taxon>Lysobacteraceae</taxon>
        <taxon>Stenotrophomonas</taxon>
    </lineage>
</organism>
<dbReference type="InterPro" id="IPR005467">
    <property type="entry name" value="His_kinase_dom"/>
</dbReference>
<dbReference type="Pfam" id="PF07495">
    <property type="entry name" value="Y_Y_Y"/>
    <property type="match status" value="1"/>
</dbReference>
<protein>
    <recommendedName>
        <fullName evidence="2">histidine kinase</fullName>
        <ecNumber evidence="2">2.7.13.3</ecNumber>
    </recommendedName>
</protein>
<dbReference type="InterPro" id="IPR036890">
    <property type="entry name" value="HATPase_C_sf"/>
</dbReference>
<accession>A0A0R0AMX2</accession>
<evidence type="ECO:0000256" key="5">
    <source>
        <dbReference type="ARBA" id="ARBA00022777"/>
    </source>
</evidence>
<dbReference type="OrthoDB" id="176203at2"/>
<dbReference type="FunFam" id="1.10.287.130:FF:000028">
    <property type="entry name" value="Hybrid signal transduction histidine kinase"/>
    <property type="match status" value="1"/>
</dbReference>
<keyword evidence="6" id="KW-0902">Two-component regulatory system</keyword>
<evidence type="ECO:0000313" key="12">
    <source>
        <dbReference type="Proteomes" id="UP000051802"/>
    </source>
</evidence>
<dbReference type="SUPFAM" id="SSF63829">
    <property type="entry name" value="Calcium-dependent phosphotriesterase"/>
    <property type="match status" value="3"/>
</dbReference>
<dbReference type="InterPro" id="IPR011123">
    <property type="entry name" value="Y_Y_Y"/>
</dbReference>
<keyword evidence="3 7" id="KW-0597">Phosphoprotein</keyword>
<comment type="catalytic activity">
    <reaction evidence="1">
        <text>ATP + protein L-histidine = ADP + protein N-phospho-L-histidine.</text>
        <dbReference type="EC" id="2.7.13.3"/>
    </reaction>
</comment>
<reference evidence="11 12" key="1">
    <citation type="submission" date="2015-10" db="EMBL/GenBank/DDBJ databases">
        <title>Genome sequencing and analysis of members of genus Stenotrophomonas.</title>
        <authorList>
            <person name="Patil P.P."/>
            <person name="Midha S."/>
            <person name="Patil P.B."/>
        </authorList>
    </citation>
    <scope>NUCLEOTIDE SEQUENCE [LARGE SCALE GENOMIC DNA]</scope>
    <source>
        <strain evidence="11 12">JCM 16536</strain>
    </source>
</reference>
<dbReference type="InterPro" id="IPR003594">
    <property type="entry name" value="HATPase_dom"/>
</dbReference>
<dbReference type="EMBL" id="LLXU01000054">
    <property type="protein sequence ID" value="KRG46608.1"/>
    <property type="molecule type" value="Genomic_DNA"/>
</dbReference>
<dbReference type="SMART" id="SM00387">
    <property type="entry name" value="HATPase_c"/>
    <property type="match status" value="1"/>
</dbReference>
<keyword evidence="5" id="KW-0418">Kinase</keyword>
<dbReference type="FunFam" id="3.30.565.10:FF:000010">
    <property type="entry name" value="Sensor histidine kinase RcsC"/>
    <property type="match status" value="1"/>
</dbReference>
<evidence type="ECO:0000259" key="9">
    <source>
        <dbReference type="PROSITE" id="PS50109"/>
    </source>
</evidence>
<dbReference type="SUPFAM" id="SSF52172">
    <property type="entry name" value="CheY-like"/>
    <property type="match status" value="1"/>
</dbReference>
<evidence type="ECO:0000256" key="1">
    <source>
        <dbReference type="ARBA" id="ARBA00000085"/>
    </source>
</evidence>
<dbReference type="SUPFAM" id="SSF55874">
    <property type="entry name" value="ATPase domain of HSP90 chaperone/DNA topoisomerase II/histidine kinase"/>
    <property type="match status" value="1"/>
</dbReference>
<dbReference type="SMART" id="SM00448">
    <property type="entry name" value="REC"/>
    <property type="match status" value="1"/>
</dbReference>
<dbReference type="AlphaFoldDB" id="A0A0R0AMX2"/>
<evidence type="ECO:0000256" key="6">
    <source>
        <dbReference type="ARBA" id="ARBA00023012"/>
    </source>
</evidence>
<dbReference type="InterPro" id="IPR001789">
    <property type="entry name" value="Sig_transdc_resp-reg_receiver"/>
</dbReference>
<proteinExistence type="predicted"/>
<dbReference type="GO" id="GO:0009927">
    <property type="term" value="F:histidine phosphotransfer kinase activity"/>
    <property type="evidence" value="ECO:0007669"/>
    <property type="project" value="TreeGrafter"/>
</dbReference>
<keyword evidence="4" id="KW-0808">Transferase</keyword>
<gene>
    <name evidence="11" type="ORF">ARC20_00305</name>
</gene>
<dbReference type="InterPro" id="IPR013783">
    <property type="entry name" value="Ig-like_fold"/>
</dbReference>
<dbReference type="Pfam" id="PF07494">
    <property type="entry name" value="Reg_prop"/>
    <property type="match status" value="2"/>
</dbReference>
<keyword evidence="8" id="KW-1133">Transmembrane helix</keyword>
<dbReference type="InterPro" id="IPR003661">
    <property type="entry name" value="HisK_dim/P_dom"/>
</dbReference>
<dbReference type="InterPro" id="IPR011006">
    <property type="entry name" value="CheY-like_superfamily"/>
</dbReference>
<dbReference type="CDD" id="cd00082">
    <property type="entry name" value="HisKA"/>
    <property type="match status" value="1"/>
</dbReference>
<dbReference type="InterPro" id="IPR036097">
    <property type="entry name" value="HisK_dim/P_sf"/>
</dbReference>
<dbReference type="SUPFAM" id="SSF47384">
    <property type="entry name" value="Homodimeric domain of signal transducing histidine kinase"/>
    <property type="match status" value="1"/>
</dbReference>
<evidence type="ECO:0000259" key="10">
    <source>
        <dbReference type="PROSITE" id="PS50110"/>
    </source>
</evidence>
<dbReference type="PANTHER" id="PTHR43047">
    <property type="entry name" value="TWO-COMPONENT HISTIDINE PROTEIN KINASE"/>
    <property type="match status" value="1"/>
</dbReference>
<evidence type="ECO:0000256" key="4">
    <source>
        <dbReference type="ARBA" id="ARBA00022679"/>
    </source>
</evidence>
<dbReference type="Gene3D" id="2.130.10.10">
    <property type="entry name" value="YVTN repeat-like/Quinoprotein amine dehydrogenase"/>
    <property type="match status" value="2"/>
</dbReference>
<dbReference type="GO" id="GO:0000155">
    <property type="term" value="F:phosphorelay sensor kinase activity"/>
    <property type="evidence" value="ECO:0007669"/>
    <property type="project" value="InterPro"/>
</dbReference>
<dbReference type="PROSITE" id="PS50109">
    <property type="entry name" value="HIS_KIN"/>
    <property type="match status" value="1"/>
</dbReference>
<dbReference type="Gene3D" id="3.30.565.10">
    <property type="entry name" value="Histidine kinase-like ATPase, C-terminal domain"/>
    <property type="match status" value="1"/>
</dbReference>
<keyword evidence="8" id="KW-0812">Transmembrane</keyword>
<evidence type="ECO:0000313" key="11">
    <source>
        <dbReference type="EMBL" id="KRG46608.1"/>
    </source>
</evidence>
<dbReference type="RefSeq" id="WP_057644640.1">
    <property type="nucleotide sequence ID" value="NZ_LLXU01000054.1"/>
</dbReference>
<evidence type="ECO:0000256" key="8">
    <source>
        <dbReference type="SAM" id="Phobius"/>
    </source>
</evidence>
<dbReference type="GO" id="GO:0005886">
    <property type="term" value="C:plasma membrane"/>
    <property type="evidence" value="ECO:0007669"/>
    <property type="project" value="TreeGrafter"/>
</dbReference>
<dbReference type="STRING" id="676599.ARC20_00305"/>